<dbReference type="SUPFAM" id="SSF52096">
    <property type="entry name" value="ClpP/crotonase"/>
    <property type="match status" value="1"/>
</dbReference>
<dbReference type="InterPro" id="IPR045002">
    <property type="entry name" value="Ech1-like"/>
</dbReference>
<dbReference type="PANTHER" id="PTHR43149">
    <property type="entry name" value="ENOYL-COA HYDRATASE"/>
    <property type="match status" value="1"/>
</dbReference>
<organism evidence="7 8">
    <name type="scientific">Actibacterium lipolyticum</name>
    <dbReference type="NCBI Taxonomy" id="1524263"/>
    <lineage>
        <taxon>Bacteria</taxon>
        <taxon>Pseudomonadati</taxon>
        <taxon>Pseudomonadota</taxon>
        <taxon>Alphaproteobacteria</taxon>
        <taxon>Rhodobacterales</taxon>
        <taxon>Roseobacteraceae</taxon>
        <taxon>Actibacterium</taxon>
    </lineage>
</organism>
<evidence type="ECO:0000256" key="3">
    <source>
        <dbReference type="ARBA" id="ARBA00022832"/>
    </source>
</evidence>
<dbReference type="Gene3D" id="1.10.12.10">
    <property type="entry name" value="Lyase 2-enoyl-coa Hydratase, Chain A, domain 2"/>
    <property type="match status" value="1"/>
</dbReference>
<evidence type="ECO:0000256" key="2">
    <source>
        <dbReference type="ARBA" id="ARBA00005254"/>
    </source>
</evidence>
<sequence>MSDLLTITTNGHVAELCLNRPEKKNALNFDLLDALTAAGEDLKTRKDIRAVILHGAGGAFSAGIDLMLLQSLATRLDEIKQQMRNPPEGEVANLFQKPITVWQELQLPVIAALDGVCFGAGMQLALGADFRIAAPDTKLSIMEAKWGLIPDMGISQSLPRLVRPDVAKELVMTGRIFDGAEALSMGLVTRLADDPLAEARALAETLAERAPDAVQRAKVLVDTAWGATAAEGLALEAELQAQIIGGPNQMEAVMASLQKRKPAFK</sequence>
<dbReference type="PANTHER" id="PTHR43149:SF1">
    <property type="entry name" value="DELTA(3,5)-DELTA(2,4)-DIENOYL-COA ISOMERASE, MITOCHONDRIAL"/>
    <property type="match status" value="1"/>
</dbReference>
<evidence type="ECO:0000256" key="5">
    <source>
        <dbReference type="ARBA" id="ARBA00023235"/>
    </source>
</evidence>
<accession>A0A238JSC1</accession>
<dbReference type="Proteomes" id="UP000202922">
    <property type="component" value="Unassembled WGS sequence"/>
</dbReference>
<protein>
    <submittedName>
        <fullName evidence="7">Putative enoyl-CoA hydratase echA8</fullName>
        <ecNumber evidence="7">4.2.1.17</ecNumber>
    </submittedName>
</protein>
<keyword evidence="5" id="KW-0413">Isomerase</keyword>
<evidence type="ECO:0000313" key="7">
    <source>
        <dbReference type="EMBL" id="SMX33077.1"/>
    </source>
</evidence>
<proteinExistence type="inferred from homology"/>
<dbReference type="AlphaFoldDB" id="A0A238JSC1"/>
<evidence type="ECO:0000256" key="6">
    <source>
        <dbReference type="RuleBase" id="RU003707"/>
    </source>
</evidence>
<dbReference type="EMBL" id="FXYE01000001">
    <property type="protein sequence ID" value="SMX33077.1"/>
    <property type="molecule type" value="Genomic_DNA"/>
</dbReference>
<keyword evidence="3" id="KW-0276">Fatty acid metabolism</keyword>
<dbReference type="GO" id="GO:0016853">
    <property type="term" value="F:isomerase activity"/>
    <property type="evidence" value="ECO:0007669"/>
    <property type="project" value="UniProtKB-KW"/>
</dbReference>
<dbReference type="PROSITE" id="PS00166">
    <property type="entry name" value="ENOYL_COA_HYDRATASE"/>
    <property type="match status" value="1"/>
</dbReference>
<dbReference type="Pfam" id="PF00378">
    <property type="entry name" value="ECH_1"/>
    <property type="match status" value="1"/>
</dbReference>
<dbReference type="UniPathway" id="UPA00659"/>
<dbReference type="GO" id="GO:0004300">
    <property type="term" value="F:enoyl-CoA hydratase activity"/>
    <property type="evidence" value="ECO:0007669"/>
    <property type="project" value="UniProtKB-EC"/>
</dbReference>
<dbReference type="InterPro" id="IPR014748">
    <property type="entry name" value="Enoyl-CoA_hydra_C"/>
</dbReference>
<keyword evidence="7" id="KW-0456">Lyase</keyword>
<comment type="pathway">
    <text evidence="1">Lipid metabolism; fatty acid beta-oxidation.</text>
</comment>
<dbReference type="Gene3D" id="3.90.226.10">
    <property type="entry name" value="2-enoyl-CoA Hydratase, Chain A, domain 1"/>
    <property type="match status" value="1"/>
</dbReference>
<evidence type="ECO:0000256" key="1">
    <source>
        <dbReference type="ARBA" id="ARBA00005005"/>
    </source>
</evidence>
<dbReference type="InterPro" id="IPR018376">
    <property type="entry name" value="Enoyl-CoA_hyd/isom_CS"/>
</dbReference>
<dbReference type="EC" id="4.2.1.17" evidence="7"/>
<dbReference type="NCBIfam" id="NF005699">
    <property type="entry name" value="PRK07509.1"/>
    <property type="match status" value="1"/>
</dbReference>
<keyword evidence="8" id="KW-1185">Reference proteome</keyword>
<evidence type="ECO:0000256" key="4">
    <source>
        <dbReference type="ARBA" id="ARBA00023098"/>
    </source>
</evidence>
<dbReference type="GO" id="GO:0006635">
    <property type="term" value="P:fatty acid beta-oxidation"/>
    <property type="evidence" value="ECO:0007669"/>
    <property type="project" value="UniProtKB-UniPathway"/>
</dbReference>
<dbReference type="RefSeq" id="WP_093966133.1">
    <property type="nucleotide sequence ID" value="NZ_FXYE01000001.1"/>
</dbReference>
<gene>
    <name evidence="7" type="primary">echA8_1</name>
    <name evidence="7" type="ORF">COL8621_00953</name>
</gene>
<evidence type="ECO:0000313" key="8">
    <source>
        <dbReference type="Proteomes" id="UP000202922"/>
    </source>
</evidence>
<reference evidence="8" key="1">
    <citation type="submission" date="2017-05" db="EMBL/GenBank/DDBJ databases">
        <authorList>
            <person name="Rodrigo-Torres L."/>
            <person name="Arahal R. D."/>
            <person name="Lucena T."/>
        </authorList>
    </citation>
    <scope>NUCLEOTIDE SEQUENCE [LARGE SCALE GENOMIC DNA]</scope>
    <source>
        <strain evidence="8">CECT 8621</strain>
    </source>
</reference>
<dbReference type="OrthoDB" id="9781757at2"/>
<keyword evidence="4" id="KW-0443">Lipid metabolism</keyword>
<dbReference type="InterPro" id="IPR001753">
    <property type="entry name" value="Enoyl-CoA_hydra/iso"/>
</dbReference>
<comment type="similarity">
    <text evidence="2 6">Belongs to the enoyl-CoA hydratase/isomerase family.</text>
</comment>
<dbReference type="InterPro" id="IPR029045">
    <property type="entry name" value="ClpP/crotonase-like_dom_sf"/>
</dbReference>
<name>A0A238JSC1_9RHOB</name>
<dbReference type="CDD" id="cd06558">
    <property type="entry name" value="crotonase-like"/>
    <property type="match status" value="1"/>
</dbReference>